<accession>A0ABN9HE23</accession>
<comment type="caution">
    <text evidence="2">The sequence shown here is derived from an EMBL/GenBank/DDBJ whole genome shotgun (WGS) entry which is preliminary data.</text>
</comment>
<organism evidence="2 3">
    <name type="scientific">Staurois parvus</name>
    <dbReference type="NCBI Taxonomy" id="386267"/>
    <lineage>
        <taxon>Eukaryota</taxon>
        <taxon>Metazoa</taxon>
        <taxon>Chordata</taxon>
        <taxon>Craniata</taxon>
        <taxon>Vertebrata</taxon>
        <taxon>Euteleostomi</taxon>
        <taxon>Amphibia</taxon>
        <taxon>Batrachia</taxon>
        <taxon>Anura</taxon>
        <taxon>Neobatrachia</taxon>
        <taxon>Ranoidea</taxon>
        <taxon>Ranidae</taxon>
        <taxon>Staurois</taxon>
    </lineage>
</organism>
<dbReference type="Proteomes" id="UP001162483">
    <property type="component" value="Unassembled WGS sequence"/>
</dbReference>
<keyword evidence="3" id="KW-1185">Reference proteome</keyword>
<evidence type="ECO:0000256" key="1">
    <source>
        <dbReference type="SAM" id="MobiDB-lite"/>
    </source>
</evidence>
<feature type="compositionally biased region" description="Polar residues" evidence="1">
    <location>
        <begin position="71"/>
        <end position="93"/>
    </location>
</feature>
<proteinExistence type="predicted"/>
<protein>
    <recommendedName>
        <fullName evidence="4">Metallothionein</fullName>
    </recommendedName>
</protein>
<name>A0ABN9HE23_9NEOB</name>
<evidence type="ECO:0008006" key="4">
    <source>
        <dbReference type="Google" id="ProtNLM"/>
    </source>
</evidence>
<evidence type="ECO:0000313" key="3">
    <source>
        <dbReference type="Proteomes" id="UP001162483"/>
    </source>
</evidence>
<feature type="region of interest" description="Disordered" evidence="1">
    <location>
        <begin position="71"/>
        <end position="99"/>
    </location>
</feature>
<reference evidence="2" key="1">
    <citation type="submission" date="2023-05" db="EMBL/GenBank/DDBJ databases">
        <authorList>
            <person name="Stuckert A."/>
        </authorList>
    </citation>
    <scope>NUCLEOTIDE SEQUENCE</scope>
</reference>
<dbReference type="EMBL" id="CATNWA010020550">
    <property type="protein sequence ID" value="CAI9618877.1"/>
    <property type="molecule type" value="Genomic_DNA"/>
</dbReference>
<sequence length="99" mass="10016">MDIPKCLQSKANILLSQCQTLFWGCVCGDRSPSTDISSSCRCEVPIASSSCSSCGADCCGQRSTMPCPDVSSSTGGVPAGSSSAEKSIKSPVSGTGVWG</sequence>
<gene>
    <name evidence="2" type="ORF">SPARVUS_LOCUS15751240</name>
</gene>
<evidence type="ECO:0000313" key="2">
    <source>
        <dbReference type="EMBL" id="CAI9618877.1"/>
    </source>
</evidence>